<protein>
    <submittedName>
        <fullName evidence="1">Uncharacterized protein</fullName>
    </submittedName>
</protein>
<sequence>MTLLEKARAGRIAALESLASCKVDNIFADDAPRARDRRQQPTLTFATVRSAPANVTSIANMPAAPELRHAA</sequence>
<organism evidence="1 2">
    <name type="scientific">Psychromarinibacter sediminicola</name>
    <dbReference type="NCBI Taxonomy" id="3033385"/>
    <lineage>
        <taxon>Bacteria</taxon>
        <taxon>Pseudomonadati</taxon>
        <taxon>Pseudomonadota</taxon>
        <taxon>Alphaproteobacteria</taxon>
        <taxon>Rhodobacterales</taxon>
        <taxon>Paracoccaceae</taxon>
        <taxon>Psychromarinibacter</taxon>
    </lineage>
</organism>
<reference evidence="1" key="1">
    <citation type="submission" date="2023-03" db="EMBL/GenBank/DDBJ databases">
        <title>Multiphase analysis and comparison of six strains from genera Psychromarinibacter, Lutimaribacter, and Maritimibacter, including a novel species: Psychromarinibacter sediminicola sp. nov.</title>
        <authorList>
            <person name="Wang Y.-H."/>
            <person name="Ye M.-Q."/>
            <person name="Du Z.-J."/>
        </authorList>
    </citation>
    <scope>NUCLEOTIDE SEQUENCE</scope>
    <source>
        <strain evidence="1">C21-152</strain>
    </source>
</reference>
<keyword evidence="2" id="KW-1185">Reference proteome</keyword>
<dbReference type="RefSeq" id="WP_275565486.1">
    <property type="nucleotide sequence ID" value="NZ_JARGYC010000002.1"/>
</dbReference>
<comment type="caution">
    <text evidence="1">The sequence shown here is derived from an EMBL/GenBank/DDBJ whole genome shotgun (WGS) entry which is preliminary data.</text>
</comment>
<gene>
    <name evidence="1" type="ORF">P1J78_01225</name>
</gene>
<evidence type="ECO:0000313" key="2">
    <source>
        <dbReference type="Proteomes" id="UP001220964"/>
    </source>
</evidence>
<dbReference type="Proteomes" id="UP001220964">
    <property type="component" value="Unassembled WGS sequence"/>
</dbReference>
<proteinExistence type="predicted"/>
<accession>A0AAE3NRS8</accession>
<dbReference type="AlphaFoldDB" id="A0AAE3NRS8"/>
<dbReference type="EMBL" id="JARGYC010000002">
    <property type="protein sequence ID" value="MDF0599342.1"/>
    <property type="molecule type" value="Genomic_DNA"/>
</dbReference>
<name>A0AAE3NRS8_9RHOB</name>
<evidence type="ECO:0000313" key="1">
    <source>
        <dbReference type="EMBL" id="MDF0599342.1"/>
    </source>
</evidence>